<name>A0A4D6XRT5_9GAMM</name>
<feature type="transmembrane region" description="Helical" evidence="5">
    <location>
        <begin position="12"/>
        <end position="36"/>
    </location>
</feature>
<dbReference type="RefSeq" id="WP_158359005.1">
    <property type="nucleotide sequence ID" value="NZ_CP034879.1"/>
</dbReference>
<dbReference type="GO" id="GO:0009306">
    <property type="term" value="P:protein secretion"/>
    <property type="evidence" value="ECO:0007669"/>
    <property type="project" value="TreeGrafter"/>
</dbReference>
<evidence type="ECO:0000313" key="6">
    <source>
        <dbReference type="EMBL" id="QCI20242.1"/>
    </source>
</evidence>
<gene>
    <name evidence="6" type="ORF">D9V67_00440</name>
</gene>
<proteinExistence type="predicted"/>
<comment type="subcellular location">
    <subcellularLocation>
        <location evidence="1">Membrane</location>
        <topology evidence="1">Single-pass membrane protein</topology>
    </subcellularLocation>
</comment>
<keyword evidence="4 5" id="KW-0472">Membrane</keyword>
<dbReference type="GO" id="GO:0005886">
    <property type="term" value="C:plasma membrane"/>
    <property type="evidence" value="ECO:0007669"/>
    <property type="project" value="TreeGrafter"/>
</dbReference>
<organism evidence="6 7">
    <name type="scientific">Buchnera aphidicola</name>
    <name type="common">Brachycaudus cardui</name>
    <dbReference type="NCBI Taxonomy" id="557993"/>
    <lineage>
        <taxon>Bacteria</taxon>
        <taxon>Pseudomonadati</taxon>
        <taxon>Pseudomonadota</taxon>
        <taxon>Gammaproteobacteria</taxon>
        <taxon>Enterobacterales</taxon>
        <taxon>Erwiniaceae</taxon>
        <taxon>Buchnera</taxon>
    </lineage>
</organism>
<dbReference type="GO" id="GO:0097347">
    <property type="term" value="C:TAM protein secretion complex"/>
    <property type="evidence" value="ECO:0007669"/>
    <property type="project" value="TreeGrafter"/>
</dbReference>
<dbReference type="PANTHER" id="PTHR36985">
    <property type="entry name" value="TRANSLOCATION AND ASSEMBLY MODULE SUBUNIT TAMB"/>
    <property type="match status" value="1"/>
</dbReference>
<reference evidence="6 7" key="2">
    <citation type="submission" date="2019-05" db="EMBL/GenBank/DDBJ databases">
        <title>Genome evolution of the obligate endosymbiont Buchnera aphidicola.</title>
        <authorList>
            <person name="Moran N.A."/>
        </authorList>
    </citation>
    <scope>NUCLEOTIDE SEQUENCE [LARGE SCALE GENOMIC DNA]</scope>
    <source>
        <strain evidence="6 7">Bca</strain>
    </source>
</reference>
<accession>A0A4D6XRT5</accession>
<dbReference type="AlphaFoldDB" id="A0A4D6XRT5"/>
<dbReference type="EMBL" id="CP034879">
    <property type="protein sequence ID" value="QCI20242.1"/>
    <property type="molecule type" value="Genomic_DNA"/>
</dbReference>
<keyword evidence="2 5" id="KW-0812">Transmembrane</keyword>
<reference evidence="6 7" key="1">
    <citation type="submission" date="2018-12" db="EMBL/GenBank/DDBJ databases">
        <authorList>
            <person name="Chong R.A."/>
        </authorList>
    </citation>
    <scope>NUCLEOTIDE SEQUENCE [LARGE SCALE GENOMIC DNA]</scope>
    <source>
        <strain evidence="6 7">Bca</strain>
    </source>
</reference>
<dbReference type="PANTHER" id="PTHR36985:SF1">
    <property type="entry name" value="TRANSLOCATION AND ASSEMBLY MODULE SUBUNIT TAMB"/>
    <property type="match status" value="1"/>
</dbReference>
<evidence type="ECO:0000313" key="7">
    <source>
        <dbReference type="Proteomes" id="UP000298594"/>
    </source>
</evidence>
<evidence type="ECO:0000256" key="1">
    <source>
        <dbReference type="ARBA" id="ARBA00004167"/>
    </source>
</evidence>
<evidence type="ECO:0000256" key="2">
    <source>
        <dbReference type="ARBA" id="ARBA00022692"/>
    </source>
</evidence>
<protein>
    <submittedName>
        <fullName evidence="6">Translocation/assembly module TamB</fullName>
    </submittedName>
</protein>
<evidence type="ECO:0000256" key="5">
    <source>
        <dbReference type="SAM" id="Phobius"/>
    </source>
</evidence>
<keyword evidence="3 5" id="KW-1133">Transmembrane helix</keyword>
<evidence type="ECO:0000256" key="3">
    <source>
        <dbReference type="ARBA" id="ARBA00022989"/>
    </source>
</evidence>
<sequence length="955" mass="112114">MSIYQRYLSKSLIIFSSICIILLLCIESNIGFKWIFNLTSQFFLGLKVEKVSGNWRDFTLKNIHYDNFKMSIKADSIHVILDLQSLFKISTVCKELETKNIIIVLKDQTLLYPYEKKVSSKIIQHNILIKYPIIFEKIHADKILLKTTDRNVFLSNFSSGVKFINHTITFFPTYIDNIHVVPSNIELKKKFKKNTLEIIKSIDNTTKTNSFLYCLSTQSNIFIPFNIDIKFLKLNNLNLSSNTFNTLLSIELKAQFNHNILNIKRVKINSNLFRIESYGKVFFNNNSIVCNIKNKILLPNIYNKIINVSFKSRLNNKFIFQLKFHNLYNIHINGAVVLQNFNHLFYIHFKSNNLFFSIKKNVTLQLKNFNLILTGKKNNYSLSLKNILTIQGMPSIFIDIDGYGNLKNIFLKKINFFLIKKIIPLKNIIKYHESIFQLMGKINLSGKSNNSIYNICASKIHLDANMIEKKLSILGSLCYNKFNFLEIPGINILAGTNKLYLNGFLGKKFNLYSSIYADDLNYFLPNLKGKIKSKLNLYGNYRLPIITNKILASNLNWNNIYLKKMKILSNINKNNLLSGKVLVDMKQLRLYKLYIDSLNMTANWNNKKQNFCFLLKSPTVYVNIILNSIFNHKTGHWYSFFKKINIKTWLGEFIIQKSPFFYYYNKNNNHIKKNKIKNSFLYFLYDTKKSIFNILNQHHVNFKSELSLEAKANWISGKNFFSNAKISLESKNIRLEKKTKEALFYEDINNLKVFLNLKDNDITSKWIIKKYITSLEKNISGYFNVLDIYNKKNIQGNFIISNFPISFINFFSTNFKQVQGVFNSNISFFGTLYRPKASADVSLKNIFIKSDNILQYITLFFPYFLGKTDHIKINQEITIKKANILFTLNTFLNDYNPEWRLSFYSKNILVEILPKITVKFSSQLYLHYLFEKYDLIGYIKCSLFYLRINEKNFIF</sequence>
<dbReference type="Proteomes" id="UP000298594">
    <property type="component" value="Chromosome"/>
</dbReference>
<dbReference type="OrthoDB" id="5555605at2"/>
<evidence type="ECO:0000256" key="4">
    <source>
        <dbReference type="ARBA" id="ARBA00023136"/>
    </source>
</evidence>